<dbReference type="InterPro" id="IPR036736">
    <property type="entry name" value="ACP-like_sf"/>
</dbReference>
<dbReference type="PANTHER" id="PTHR46153:SF2">
    <property type="entry name" value="ACYL CARRIER PROTEIN"/>
    <property type="match status" value="1"/>
</dbReference>
<dbReference type="Proteomes" id="UP000032304">
    <property type="component" value="Chromosome 1"/>
</dbReference>
<dbReference type="STRING" id="29730.A0A0D2PJC6"/>
<dbReference type="InterPro" id="IPR009081">
    <property type="entry name" value="PP-bd_ACP"/>
</dbReference>
<feature type="domain" description="Carrier" evidence="1">
    <location>
        <begin position="61"/>
        <end position="135"/>
    </location>
</feature>
<dbReference type="OMA" id="KNADWIP"/>
<keyword evidence="3" id="KW-1185">Reference proteome</keyword>
<accession>A0A0D2PJC6</accession>
<sequence>MSFSTIPRARGAISHRKSFTSIELNFILLSGIDSFERSIRSVILKNADWIPQQWEVLFLGKGFVSHSAKSCVRFTDLNPTKESPETKFADLGADSLYTVEIMMALEEQFGVSLEEGGAENIVTVQDATGLIEKVKVAAA</sequence>
<dbReference type="GO" id="GO:0000036">
    <property type="term" value="F:acyl carrier activity"/>
    <property type="evidence" value="ECO:0007669"/>
    <property type="project" value="InterPro"/>
</dbReference>
<dbReference type="PROSITE" id="PS50075">
    <property type="entry name" value="CARRIER"/>
    <property type="match status" value="1"/>
</dbReference>
<evidence type="ECO:0000313" key="3">
    <source>
        <dbReference type="Proteomes" id="UP000032304"/>
    </source>
</evidence>
<reference evidence="2 3" key="1">
    <citation type="journal article" date="2012" name="Nature">
        <title>Repeated polyploidization of Gossypium genomes and the evolution of spinnable cotton fibres.</title>
        <authorList>
            <person name="Paterson A.H."/>
            <person name="Wendel J.F."/>
            <person name="Gundlach H."/>
            <person name="Guo H."/>
            <person name="Jenkins J."/>
            <person name="Jin D."/>
            <person name="Llewellyn D."/>
            <person name="Showmaker K.C."/>
            <person name="Shu S."/>
            <person name="Udall J."/>
            <person name="Yoo M.J."/>
            <person name="Byers R."/>
            <person name="Chen W."/>
            <person name="Doron-Faigenboim A."/>
            <person name="Duke M.V."/>
            <person name="Gong L."/>
            <person name="Grimwood J."/>
            <person name="Grover C."/>
            <person name="Grupp K."/>
            <person name="Hu G."/>
            <person name="Lee T.H."/>
            <person name="Li J."/>
            <person name="Lin L."/>
            <person name="Liu T."/>
            <person name="Marler B.S."/>
            <person name="Page J.T."/>
            <person name="Roberts A.W."/>
            <person name="Romanel E."/>
            <person name="Sanders W.S."/>
            <person name="Szadkowski E."/>
            <person name="Tan X."/>
            <person name="Tang H."/>
            <person name="Xu C."/>
            <person name="Wang J."/>
            <person name="Wang Z."/>
            <person name="Zhang D."/>
            <person name="Zhang L."/>
            <person name="Ashrafi H."/>
            <person name="Bedon F."/>
            <person name="Bowers J.E."/>
            <person name="Brubaker C.L."/>
            <person name="Chee P.W."/>
            <person name="Das S."/>
            <person name="Gingle A.R."/>
            <person name="Haigler C.H."/>
            <person name="Harker D."/>
            <person name="Hoffmann L.V."/>
            <person name="Hovav R."/>
            <person name="Jones D.C."/>
            <person name="Lemke C."/>
            <person name="Mansoor S."/>
            <person name="ur Rahman M."/>
            <person name="Rainville L.N."/>
            <person name="Rambani A."/>
            <person name="Reddy U.K."/>
            <person name="Rong J.K."/>
            <person name="Saranga Y."/>
            <person name="Scheffler B.E."/>
            <person name="Scheffler J.A."/>
            <person name="Stelly D.M."/>
            <person name="Triplett B.A."/>
            <person name="Van Deynze A."/>
            <person name="Vaslin M.F."/>
            <person name="Waghmare V.N."/>
            <person name="Walford S.A."/>
            <person name="Wright R.J."/>
            <person name="Zaki E.A."/>
            <person name="Zhang T."/>
            <person name="Dennis E.S."/>
            <person name="Mayer K.F."/>
            <person name="Peterson D.G."/>
            <person name="Rokhsar D.S."/>
            <person name="Wang X."/>
            <person name="Schmutz J."/>
        </authorList>
    </citation>
    <scope>NUCLEOTIDE SEQUENCE [LARGE SCALE GENOMIC DNA]</scope>
</reference>
<dbReference type="AlphaFoldDB" id="A0A0D2PJC6"/>
<dbReference type="SUPFAM" id="SSF47336">
    <property type="entry name" value="ACP-like"/>
    <property type="match status" value="1"/>
</dbReference>
<evidence type="ECO:0000313" key="2">
    <source>
        <dbReference type="EMBL" id="KJB06914.1"/>
    </source>
</evidence>
<dbReference type="PANTHER" id="PTHR46153">
    <property type="entry name" value="ACYL CARRIER PROTEIN"/>
    <property type="match status" value="1"/>
</dbReference>
<dbReference type="Gene3D" id="1.10.1200.10">
    <property type="entry name" value="ACP-like"/>
    <property type="match status" value="1"/>
</dbReference>
<dbReference type="InterPro" id="IPR044813">
    <property type="entry name" value="ACP_chloroplastic"/>
</dbReference>
<gene>
    <name evidence="2" type="ORF">B456_001G019000</name>
</gene>
<dbReference type="eggNOG" id="KOG1748">
    <property type="taxonomic scope" value="Eukaryota"/>
</dbReference>
<evidence type="ECO:0000259" key="1">
    <source>
        <dbReference type="PROSITE" id="PS50075"/>
    </source>
</evidence>
<dbReference type="Gramene" id="KJB06914">
    <property type="protein sequence ID" value="KJB06914"/>
    <property type="gene ID" value="B456_001G019000"/>
</dbReference>
<dbReference type="EMBL" id="CM001740">
    <property type="protein sequence ID" value="KJB06914.1"/>
    <property type="molecule type" value="Genomic_DNA"/>
</dbReference>
<organism evidence="2 3">
    <name type="scientific">Gossypium raimondii</name>
    <name type="common">Peruvian cotton</name>
    <name type="synonym">Gossypium klotzschianum subsp. raimondii</name>
    <dbReference type="NCBI Taxonomy" id="29730"/>
    <lineage>
        <taxon>Eukaryota</taxon>
        <taxon>Viridiplantae</taxon>
        <taxon>Streptophyta</taxon>
        <taxon>Embryophyta</taxon>
        <taxon>Tracheophyta</taxon>
        <taxon>Spermatophyta</taxon>
        <taxon>Magnoliopsida</taxon>
        <taxon>eudicotyledons</taxon>
        <taxon>Gunneridae</taxon>
        <taxon>Pentapetalae</taxon>
        <taxon>rosids</taxon>
        <taxon>malvids</taxon>
        <taxon>Malvales</taxon>
        <taxon>Malvaceae</taxon>
        <taxon>Malvoideae</taxon>
        <taxon>Gossypium</taxon>
    </lineage>
</organism>
<name>A0A0D2PJC6_GOSRA</name>
<protein>
    <recommendedName>
        <fullName evidence="1">Carrier domain-containing protein</fullName>
    </recommendedName>
</protein>
<dbReference type="Pfam" id="PF00550">
    <property type="entry name" value="PP-binding"/>
    <property type="match status" value="1"/>
</dbReference>
<proteinExistence type="predicted"/>